<evidence type="ECO:0000259" key="20">
    <source>
        <dbReference type="PROSITE" id="PS50110"/>
    </source>
</evidence>
<proteinExistence type="predicted"/>
<evidence type="ECO:0000256" key="1">
    <source>
        <dbReference type="ARBA" id="ARBA00000085"/>
    </source>
</evidence>
<dbReference type="SMART" id="SM00073">
    <property type="entry name" value="HPT"/>
    <property type="match status" value="1"/>
</dbReference>
<dbReference type="SMART" id="SM00448">
    <property type="entry name" value="REC"/>
    <property type="match status" value="2"/>
</dbReference>
<evidence type="ECO:0000256" key="6">
    <source>
        <dbReference type="ARBA" id="ARBA00022679"/>
    </source>
</evidence>
<dbReference type="NCBIfam" id="TIGR00229">
    <property type="entry name" value="sensory_box"/>
    <property type="match status" value="1"/>
</dbReference>
<dbReference type="Gene3D" id="1.20.120.160">
    <property type="entry name" value="HPT domain"/>
    <property type="match status" value="1"/>
</dbReference>
<dbReference type="CDD" id="cd17546">
    <property type="entry name" value="REC_hyHK_CKI1_RcsC-like"/>
    <property type="match status" value="2"/>
</dbReference>
<dbReference type="CDD" id="cd16922">
    <property type="entry name" value="HATPase_EvgS-ArcB-TorS-like"/>
    <property type="match status" value="1"/>
</dbReference>
<dbReference type="PANTHER" id="PTHR45339:SF1">
    <property type="entry name" value="HYBRID SIGNAL TRANSDUCTION HISTIDINE KINASE J"/>
    <property type="match status" value="1"/>
</dbReference>
<evidence type="ECO:0000256" key="9">
    <source>
        <dbReference type="ARBA" id="ARBA00022777"/>
    </source>
</evidence>
<dbReference type="Gene3D" id="3.30.450.20">
    <property type="entry name" value="PAS domain"/>
    <property type="match status" value="1"/>
</dbReference>
<keyword evidence="13" id="KW-0902">Two-component regulatory system</keyword>
<dbReference type="Pfam" id="PF13426">
    <property type="entry name" value="PAS_9"/>
    <property type="match status" value="1"/>
</dbReference>
<dbReference type="InterPro" id="IPR035965">
    <property type="entry name" value="PAS-like_dom_sf"/>
</dbReference>
<evidence type="ECO:0000256" key="16">
    <source>
        <dbReference type="ARBA" id="ARBA00068150"/>
    </source>
</evidence>
<dbReference type="PANTHER" id="PTHR45339">
    <property type="entry name" value="HYBRID SIGNAL TRANSDUCTION HISTIDINE KINASE J"/>
    <property type="match status" value="1"/>
</dbReference>
<protein>
    <recommendedName>
        <fullName evidence="16">Sensory/regulatory protein RpfC</fullName>
        <ecNumber evidence="3">2.7.13.3</ecNumber>
    </recommendedName>
</protein>
<dbReference type="Pfam" id="PF00072">
    <property type="entry name" value="Response_reg"/>
    <property type="match status" value="2"/>
</dbReference>
<keyword evidence="6" id="KW-0808">Transferase</keyword>
<keyword evidence="12" id="KW-1133">Transmembrane helix</keyword>
<dbReference type="EC" id="2.7.13.3" evidence="3"/>
<evidence type="ECO:0000256" key="18">
    <source>
        <dbReference type="PROSITE-ProRule" id="PRU00169"/>
    </source>
</evidence>
<dbReference type="SMART" id="SM00388">
    <property type="entry name" value="HisKA"/>
    <property type="match status" value="1"/>
</dbReference>
<dbReference type="SMART" id="SM00091">
    <property type="entry name" value="PAS"/>
    <property type="match status" value="1"/>
</dbReference>
<dbReference type="PRINTS" id="PR00344">
    <property type="entry name" value="BCTRLSENSOR"/>
</dbReference>
<dbReference type="Gene3D" id="3.30.565.10">
    <property type="entry name" value="Histidine kinase-like ATPase, C-terminal domain"/>
    <property type="match status" value="1"/>
</dbReference>
<feature type="domain" description="Response regulatory" evidence="20">
    <location>
        <begin position="696"/>
        <end position="817"/>
    </location>
</feature>
<dbReference type="InterPro" id="IPR008207">
    <property type="entry name" value="Sig_transdc_His_kin_Hpt_dom"/>
</dbReference>
<evidence type="ECO:0000256" key="4">
    <source>
        <dbReference type="ARBA" id="ARBA00022475"/>
    </source>
</evidence>
<evidence type="ECO:0000256" key="12">
    <source>
        <dbReference type="ARBA" id="ARBA00022989"/>
    </source>
</evidence>
<feature type="modified residue" description="4-aspartylphosphate" evidence="18">
    <location>
        <position position="602"/>
    </location>
</feature>
<evidence type="ECO:0000256" key="13">
    <source>
        <dbReference type="ARBA" id="ARBA00023012"/>
    </source>
</evidence>
<evidence type="ECO:0000256" key="3">
    <source>
        <dbReference type="ARBA" id="ARBA00012438"/>
    </source>
</evidence>
<keyword evidence="24" id="KW-1185">Reference proteome</keyword>
<dbReference type="InterPro" id="IPR003661">
    <property type="entry name" value="HisK_dim/P_dom"/>
</dbReference>
<dbReference type="CDD" id="cd00088">
    <property type="entry name" value="HPT"/>
    <property type="match status" value="1"/>
</dbReference>
<dbReference type="PROSITE" id="PS50894">
    <property type="entry name" value="HPT"/>
    <property type="match status" value="1"/>
</dbReference>
<dbReference type="InterPro" id="IPR036097">
    <property type="entry name" value="HisK_dim/P_sf"/>
</dbReference>
<evidence type="ECO:0000256" key="10">
    <source>
        <dbReference type="ARBA" id="ARBA00022801"/>
    </source>
</evidence>
<comment type="subunit">
    <text evidence="15">At low DSF concentrations, interacts with RpfF.</text>
</comment>
<evidence type="ECO:0000259" key="19">
    <source>
        <dbReference type="PROSITE" id="PS50109"/>
    </source>
</evidence>
<keyword evidence="14" id="KW-0472">Membrane</keyword>
<reference evidence="24" key="1">
    <citation type="submission" date="2016-11" db="EMBL/GenBank/DDBJ databases">
        <authorList>
            <person name="Varghese N."/>
            <person name="Submissions S."/>
        </authorList>
    </citation>
    <scope>NUCLEOTIDE SEQUENCE [LARGE SCALE GENOMIC DNA]</scope>
    <source>
        <strain evidence="24">DSM 21264</strain>
    </source>
</reference>
<keyword evidence="9 23" id="KW-0418">Kinase</keyword>
<dbReference type="SUPFAM" id="SSF47384">
    <property type="entry name" value="Homodimeric domain of signal transducing histidine kinase"/>
    <property type="match status" value="1"/>
</dbReference>
<dbReference type="PROSITE" id="PS50109">
    <property type="entry name" value="HIS_KIN"/>
    <property type="match status" value="1"/>
</dbReference>
<feature type="domain" description="Response regulatory" evidence="20">
    <location>
        <begin position="548"/>
        <end position="670"/>
    </location>
</feature>
<dbReference type="SUPFAM" id="SSF52172">
    <property type="entry name" value="CheY-like"/>
    <property type="match status" value="2"/>
</dbReference>
<dbReference type="FunFam" id="3.30.565.10:FF:000010">
    <property type="entry name" value="Sensor histidine kinase RcsC"/>
    <property type="match status" value="1"/>
</dbReference>
<dbReference type="InterPro" id="IPR011006">
    <property type="entry name" value="CheY-like_superfamily"/>
</dbReference>
<dbReference type="Pfam" id="PF00512">
    <property type="entry name" value="HisKA"/>
    <property type="match status" value="1"/>
</dbReference>
<organism evidence="23 24">
    <name type="scientific">Vibrio gazogenes DSM 21264 = NBRC 103151</name>
    <dbReference type="NCBI Taxonomy" id="1123492"/>
    <lineage>
        <taxon>Bacteria</taxon>
        <taxon>Pseudomonadati</taxon>
        <taxon>Pseudomonadota</taxon>
        <taxon>Gammaproteobacteria</taxon>
        <taxon>Vibrionales</taxon>
        <taxon>Vibrionaceae</taxon>
        <taxon>Vibrio</taxon>
    </lineage>
</organism>
<dbReference type="RefSeq" id="WP_072958245.1">
    <property type="nucleotide sequence ID" value="NZ_FQUH01000007.1"/>
</dbReference>
<dbReference type="SUPFAM" id="SSF55785">
    <property type="entry name" value="PYP-like sensor domain (PAS domain)"/>
    <property type="match status" value="1"/>
</dbReference>
<dbReference type="FunFam" id="1.10.287.130:FF:000002">
    <property type="entry name" value="Two-component osmosensing histidine kinase"/>
    <property type="match status" value="1"/>
</dbReference>
<evidence type="ECO:0000256" key="14">
    <source>
        <dbReference type="ARBA" id="ARBA00023136"/>
    </source>
</evidence>
<dbReference type="GO" id="GO:0016787">
    <property type="term" value="F:hydrolase activity"/>
    <property type="evidence" value="ECO:0007669"/>
    <property type="project" value="UniProtKB-KW"/>
</dbReference>
<accession>A0A1M5A6C0</accession>
<dbReference type="SUPFAM" id="SSF47226">
    <property type="entry name" value="Histidine-containing phosphotransfer domain, HPT domain"/>
    <property type="match status" value="1"/>
</dbReference>
<keyword evidence="11" id="KW-0067">ATP-binding</keyword>
<dbReference type="GO" id="GO:0005886">
    <property type="term" value="C:plasma membrane"/>
    <property type="evidence" value="ECO:0007669"/>
    <property type="project" value="UniProtKB-SubCell"/>
</dbReference>
<dbReference type="Pfam" id="PF01627">
    <property type="entry name" value="Hpt"/>
    <property type="match status" value="1"/>
</dbReference>
<dbReference type="InterPro" id="IPR004358">
    <property type="entry name" value="Sig_transdc_His_kin-like_C"/>
</dbReference>
<dbReference type="InterPro" id="IPR001789">
    <property type="entry name" value="Sig_transdc_resp-reg_receiver"/>
</dbReference>
<feature type="domain" description="PAS" evidence="21">
    <location>
        <begin position="162"/>
        <end position="226"/>
    </location>
</feature>
<dbReference type="AlphaFoldDB" id="A0A1M5A6C0"/>
<evidence type="ECO:0000256" key="8">
    <source>
        <dbReference type="ARBA" id="ARBA00022741"/>
    </source>
</evidence>
<feature type="domain" description="HPt" evidence="22">
    <location>
        <begin position="867"/>
        <end position="958"/>
    </location>
</feature>
<name>A0A1M5A6C0_VIBGA</name>
<evidence type="ECO:0000256" key="2">
    <source>
        <dbReference type="ARBA" id="ARBA00004651"/>
    </source>
</evidence>
<keyword evidence="5 18" id="KW-0597">Phosphoprotein</keyword>
<dbReference type="InterPro" id="IPR005467">
    <property type="entry name" value="His_kinase_dom"/>
</dbReference>
<dbReference type="Pfam" id="PF02518">
    <property type="entry name" value="HATPase_c"/>
    <property type="match status" value="1"/>
</dbReference>
<evidence type="ECO:0000259" key="21">
    <source>
        <dbReference type="PROSITE" id="PS50112"/>
    </source>
</evidence>
<dbReference type="GO" id="GO:0000155">
    <property type="term" value="F:phosphorelay sensor kinase activity"/>
    <property type="evidence" value="ECO:0007669"/>
    <property type="project" value="InterPro"/>
</dbReference>
<keyword evidence="10" id="KW-0378">Hydrolase</keyword>
<dbReference type="InterPro" id="IPR036641">
    <property type="entry name" value="HPT_dom_sf"/>
</dbReference>
<dbReference type="InterPro" id="IPR000014">
    <property type="entry name" value="PAS"/>
</dbReference>
<dbReference type="Gene3D" id="3.40.50.2300">
    <property type="match status" value="2"/>
</dbReference>
<dbReference type="EMBL" id="FQUH01000007">
    <property type="protein sequence ID" value="SHF25677.1"/>
    <property type="molecule type" value="Genomic_DNA"/>
</dbReference>
<dbReference type="GO" id="GO:0005524">
    <property type="term" value="F:ATP binding"/>
    <property type="evidence" value="ECO:0007669"/>
    <property type="project" value="UniProtKB-KW"/>
</dbReference>
<evidence type="ECO:0000313" key="24">
    <source>
        <dbReference type="Proteomes" id="UP000184159"/>
    </source>
</evidence>
<dbReference type="Gene3D" id="1.10.287.130">
    <property type="match status" value="1"/>
</dbReference>
<dbReference type="InterPro" id="IPR036890">
    <property type="entry name" value="HATPase_C_sf"/>
</dbReference>
<dbReference type="SUPFAM" id="SSF55874">
    <property type="entry name" value="ATPase domain of HSP90 chaperone/DNA topoisomerase II/histidine kinase"/>
    <property type="match status" value="1"/>
</dbReference>
<feature type="modified residue" description="4-aspartylphosphate" evidence="18">
    <location>
        <position position="750"/>
    </location>
</feature>
<comment type="subcellular location">
    <subcellularLocation>
        <location evidence="2">Cell membrane</location>
        <topology evidence="2">Multi-pass membrane protein</topology>
    </subcellularLocation>
</comment>
<keyword evidence="8" id="KW-0547">Nucleotide-binding</keyword>
<dbReference type="PROSITE" id="PS50110">
    <property type="entry name" value="RESPONSE_REGULATORY"/>
    <property type="match status" value="2"/>
</dbReference>
<gene>
    <name evidence="23" type="ORF">SAMN02745781_01824</name>
</gene>
<dbReference type="SMART" id="SM00387">
    <property type="entry name" value="HATPase_c"/>
    <property type="match status" value="1"/>
</dbReference>
<feature type="modified residue" description="Phosphohistidine" evidence="17">
    <location>
        <position position="906"/>
    </location>
</feature>
<evidence type="ECO:0000256" key="15">
    <source>
        <dbReference type="ARBA" id="ARBA00064003"/>
    </source>
</evidence>
<dbReference type="Proteomes" id="UP000184159">
    <property type="component" value="Unassembled WGS sequence"/>
</dbReference>
<sequence length="1056" mass="117484">MNESIHCPVYHDNISKLVIRHKFQAIFRCYRFSPEQQDYFMLMSAEFVLRLLEAFGECVIDFVFQQDRITVSCSIPESVESRTLTVPGLIIEQDSQAISWVVPCVANYLPTEFEFEQLADQLREKSRDELMNELQHKNQQLAQHQVGLEQEIARRTQDLQDSEVFARTIVDGAPSSVVIIDEQGSILLWNQTAEAVYQYQSQDVLGQNCITLLKIVMPDSLAEILQPPLAIQDQAKVYGEFFEIETYTKSGVMIPVDLGVTIFVLNERCQAALFLRDVSARKVVENELYDAREKAEEALKVKSMFLANMSHEIRTPMNAIIGMSHLALKTNLTTKQHDYLSKIHNSASLLLGIINDILDFSKIEAGKLTIENVSFELDDIFHNVSILNGQKAFDKGLELLFSVPRGLPKKLYGDPLRLGQVIINLVNNAVKFTEQGEISVSVREVKRQAEQIQLEFIVSDTGIGMTPEHIEQLFTVFTQADGSTTRKYGGTGLGLSICQRLVELMGGTIRVESELGQGSHFIFDVWLKAEQGARTVSDGLPNTLDGIRALVVDDNDHALMIMGDMLDVLSHPPTLVNHADKALAQIDASIAEGKPINLVLMDWNMPDMDGIEACRKIRQTVPLEYQPHIVMVTAYDKDELAHVTEELQLSGYLSKPVGQSKLFDLLVTLFGSSEHPSRRSSVDHCVRPQDDLTGIRVLLVEDNEINQQIAQELMAGWGMDVTVASHGREALSLLAESLNEGAGFDVIFMDLQMPVMDGYEASEHIRSIPAYDDIPLIAMTAHVMVEERERCFGLGMNDHISKPIDPNVLLSTIKKWCHSEKSAATDVPQALEQASADTSALTQSSPPQLGDLSFLDYRNGLMRLAGNEQLYQRLLSQLIDKEHDIVPRIQTALEQEDRTQATLMAHTLKGSAANLGLMLLSDIAARIEMAIKHEQDDEALAAILCEAEKHIAQLVPALCQTLKRPEPTEQPGGSLTPAHIAVIEQLASLLAAYDNEAVEYLDEHYPFLKAVLTSASFDACCQYIHDCDFEAASETLRKAVSIYPLDLSAVTGGENG</sequence>
<feature type="domain" description="Histidine kinase" evidence="19">
    <location>
        <begin position="308"/>
        <end position="529"/>
    </location>
</feature>
<dbReference type="InterPro" id="IPR003594">
    <property type="entry name" value="HATPase_dom"/>
</dbReference>
<comment type="catalytic activity">
    <reaction evidence="1">
        <text>ATP + protein L-histidine = ADP + protein N-phospho-L-histidine.</text>
        <dbReference type="EC" id="2.7.13.3"/>
    </reaction>
</comment>
<keyword evidence="7" id="KW-0812">Transmembrane</keyword>
<evidence type="ECO:0000313" key="23">
    <source>
        <dbReference type="EMBL" id="SHF25677.1"/>
    </source>
</evidence>
<evidence type="ECO:0000259" key="22">
    <source>
        <dbReference type="PROSITE" id="PS50894"/>
    </source>
</evidence>
<keyword evidence="4" id="KW-1003">Cell membrane</keyword>
<evidence type="ECO:0000256" key="7">
    <source>
        <dbReference type="ARBA" id="ARBA00022692"/>
    </source>
</evidence>
<evidence type="ECO:0000256" key="11">
    <source>
        <dbReference type="ARBA" id="ARBA00022840"/>
    </source>
</evidence>
<evidence type="ECO:0000256" key="17">
    <source>
        <dbReference type="PROSITE-ProRule" id="PRU00110"/>
    </source>
</evidence>
<dbReference type="PROSITE" id="PS50112">
    <property type="entry name" value="PAS"/>
    <property type="match status" value="1"/>
</dbReference>
<dbReference type="CDD" id="cd00130">
    <property type="entry name" value="PAS"/>
    <property type="match status" value="1"/>
</dbReference>
<dbReference type="CDD" id="cd00082">
    <property type="entry name" value="HisKA"/>
    <property type="match status" value="1"/>
</dbReference>
<evidence type="ECO:0000256" key="5">
    <source>
        <dbReference type="ARBA" id="ARBA00022553"/>
    </source>
</evidence>